<dbReference type="SUPFAM" id="SSF53300">
    <property type="entry name" value="vWA-like"/>
    <property type="match status" value="1"/>
</dbReference>
<feature type="compositionally biased region" description="Low complexity" evidence="4">
    <location>
        <begin position="42"/>
        <end position="65"/>
    </location>
</feature>
<keyword evidence="9" id="KW-1185">Reference proteome</keyword>
<evidence type="ECO:0000256" key="2">
    <source>
        <dbReference type="ARBA" id="ARBA00022525"/>
    </source>
</evidence>
<dbReference type="RefSeq" id="WP_051506420.1">
    <property type="nucleotide sequence ID" value="NZ_JEOB01000002.1"/>
</dbReference>
<keyword evidence="2" id="KW-0964">Secreted</keyword>
<feature type="chain" id="PRO_5014213862" description="VWFA domain-containing protein" evidence="5">
    <location>
        <begin position="24"/>
        <end position="455"/>
    </location>
</feature>
<dbReference type="EMBL" id="JEOB01000002">
    <property type="protein sequence ID" value="EXM39815.1"/>
    <property type="molecule type" value="Genomic_DNA"/>
</dbReference>
<comment type="subcellular location">
    <subcellularLocation>
        <location evidence="1">Secreted</location>
    </subcellularLocation>
</comment>
<proteinExistence type="predicted"/>
<evidence type="ECO:0000313" key="7">
    <source>
        <dbReference type="EMBL" id="EXM38281.1"/>
    </source>
</evidence>
<feature type="region of interest" description="Disordered" evidence="4">
    <location>
        <begin position="98"/>
        <end position="121"/>
    </location>
</feature>
<evidence type="ECO:0000256" key="4">
    <source>
        <dbReference type="SAM" id="MobiDB-lite"/>
    </source>
</evidence>
<dbReference type="PANTHER" id="PTHR47763:SF1">
    <property type="entry name" value="DUF659 DOMAIN-CONTAINING PROTEIN"/>
    <property type="match status" value="1"/>
</dbReference>
<evidence type="ECO:0000313" key="9">
    <source>
        <dbReference type="Proteomes" id="UP000021369"/>
    </source>
</evidence>
<dbReference type="PROSITE" id="PS50234">
    <property type="entry name" value="VWFA"/>
    <property type="match status" value="1"/>
</dbReference>
<dbReference type="PANTHER" id="PTHR47763">
    <property type="entry name" value="ALPHA-PROTEIN KINASE VWKA"/>
    <property type="match status" value="1"/>
</dbReference>
<dbReference type="InterPro" id="IPR052969">
    <property type="entry name" value="Thr-specific_kinase-like"/>
</dbReference>
<accession>A0A011WS27</accession>
<dbReference type="AlphaFoldDB" id="A0A011WS27"/>
<dbReference type="SMART" id="SM00327">
    <property type="entry name" value="VWA"/>
    <property type="match status" value="1"/>
</dbReference>
<organism evidence="8 9">
    <name type="scientific">Ruminococcus albus SY3</name>
    <dbReference type="NCBI Taxonomy" id="1341156"/>
    <lineage>
        <taxon>Bacteria</taxon>
        <taxon>Bacillati</taxon>
        <taxon>Bacillota</taxon>
        <taxon>Clostridia</taxon>
        <taxon>Eubacteriales</taxon>
        <taxon>Oscillospiraceae</taxon>
        <taxon>Ruminococcus</taxon>
    </lineage>
</organism>
<evidence type="ECO:0000259" key="6">
    <source>
        <dbReference type="PROSITE" id="PS50234"/>
    </source>
</evidence>
<gene>
    <name evidence="8" type="ORF">RASY3_08610</name>
    <name evidence="7" type="ORF">RASY3_18995</name>
</gene>
<dbReference type="InterPro" id="IPR036465">
    <property type="entry name" value="vWFA_dom_sf"/>
</dbReference>
<feature type="signal peptide" evidence="5">
    <location>
        <begin position="1"/>
        <end position="23"/>
    </location>
</feature>
<feature type="compositionally biased region" description="Basic and acidic residues" evidence="4">
    <location>
        <begin position="109"/>
        <end position="121"/>
    </location>
</feature>
<evidence type="ECO:0000256" key="1">
    <source>
        <dbReference type="ARBA" id="ARBA00004613"/>
    </source>
</evidence>
<dbReference type="EMBL" id="JEOB01000004">
    <property type="protein sequence ID" value="EXM38281.1"/>
    <property type="molecule type" value="Genomic_DNA"/>
</dbReference>
<dbReference type="OrthoDB" id="9805121at2"/>
<dbReference type="GO" id="GO:0004674">
    <property type="term" value="F:protein serine/threonine kinase activity"/>
    <property type="evidence" value="ECO:0007669"/>
    <property type="project" value="TreeGrafter"/>
</dbReference>
<dbReference type="PROSITE" id="PS51257">
    <property type="entry name" value="PROKAR_LIPOPROTEIN"/>
    <property type="match status" value="1"/>
</dbReference>
<sequence length="455" mass="48690">MKKMDIRKITAMTAALVMTISMASCGRTNTSSTKGAKGGRATGTSKSTTSDETAETTTAPAAARGETSDEAVYESEMKAEAKDAGADFGLTDMATEAEGIADDGVSPTADKDTDIAPEDREPVNSGKAFVLTAGEWNDNNNWGFFTNLVKNETISFPVFGFDPTHRIAVTVTKDGEPAREQPVELLDADGNVIWTARTDKNGMAYVFYKKGMDPAKVKSGEAEQEVVGASSDGQGNAGTTETTLEVRDSKKLDDTQVMFILDTTGSMGDEISYLQMDFASIAEDVDDGHTTFSVNFYRDEGDTYVTKCNDFTNDIKTIQSDLNGESADGGGDFPEAVAEILEETITNNDSWSESANKIAFLIFDAPPHDGKEEKLETAVKTAAAKGIHLVPVVSSGADRDTELFGRAIAAETNSNYIFLTDDSGVGGSHLEPIVGDYEVELLHDIIVRNITGLRN</sequence>
<evidence type="ECO:0000256" key="3">
    <source>
        <dbReference type="ARBA" id="ARBA00022729"/>
    </source>
</evidence>
<evidence type="ECO:0000256" key="5">
    <source>
        <dbReference type="SAM" id="SignalP"/>
    </source>
</evidence>
<dbReference type="Gene3D" id="3.40.50.410">
    <property type="entry name" value="von Willebrand factor, type A domain"/>
    <property type="match status" value="1"/>
</dbReference>
<dbReference type="GO" id="GO:0005737">
    <property type="term" value="C:cytoplasm"/>
    <property type="evidence" value="ECO:0007669"/>
    <property type="project" value="TreeGrafter"/>
</dbReference>
<protein>
    <recommendedName>
        <fullName evidence="6">VWFA domain-containing protein</fullName>
    </recommendedName>
</protein>
<dbReference type="Proteomes" id="UP000021369">
    <property type="component" value="Unassembled WGS sequence"/>
</dbReference>
<reference evidence="8 9" key="1">
    <citation type="submission" date="2013-06" db="EMBL/GenBank/DDBJ databases">
        <title>Rumen cellulosomics: divergent fiber-degrading strategies revealed by comparative genome-wide analysis of six Ruminococcal strains.</title>
        <authorList>
            <person name="Dassa B."/>
            <person name="Borovok I."/>
            <person name="Lamed R."/>
            <person name="Flint H."/>
            <person name="Yeoman C.J."/>
            <person name="White B."/>
            <person name="Bayer E.A."/>
        </authorList>
    </citation>
    <scope>NUCLEOTIDE SEQUENCE [LARGE SCALE GENOMIC DNA]</scope>
    <source>
        <strain evidence="8 9">SY3</strain>
    </source>
</reference>
<feature type="domain" description="VWFA" evidence="6">
    <location>
        <begin position="256"/>
        <end position="445"/>
    </location>
</feature>
<dbReference type="CDD" id="cd00198">
    <property type="entry name" value="vWFA"/>
    <property type="match status" value="1"/>
</dbReference>
<evidence type="ECO:0000313" key="8">
    <source>
        <dbReference type="EMBL" id="EXM39815.1"/>
    </source>
</evidence>
<name>A0A011WS27_RUMAL</name>
<dbReference type="InterPro" id="IPR056861">
    <property type="entry name" value="HMCN1-like_VWA"/>
</dbReference>
<keyword evidence="3 5" id="KW-0732">Signal</keyword>
<dbReference type="PATRIC" id="fig|1341156.4.peg.1026"/>
<dbReference type="InterPro" id="IPR002035">
    <property type="entry name" value="VWF_A"/>
</dbReference>
<comment type="caution">
    <text evidence="8">The sequence shown here is derived from an EMBL/GenBank/DDBJ whole genome shotgun (WGS) entry which is preliminary data.</text>
</comment>
<dbReference type="Pfam" id="PF25106">
    <property type="entry name" value="VWA_4"/>
    <property type="match status" value="1"/>
</dbReference>
<feature type="region of interest" description="Disordered" evidence="4">
    <location>
        <begin position="26"/>
        <end position="69"/>
    </location>
</feature>